<dbReference type="OrthoDB" id="204305at2759"/>
<organism evidence="1 2">
    <name type="scientific">Daphnia galeata</name>
    <dbReference type="NCBI Taxonomy" id="27404"/>
    <lineage>
        <taxon>Eukaryota</taxon>
        <taxon>Metazoa</taxon>
        <taxon>Ecdysozoa</taxon>
        <taxon>Arthropoda</taxon>
        <taxon>Crustacea</taxon>
        <taxon>Branchiopoda</taxon>
        <taxon>Diplostraca</taxon>
        <taxon>Cladocera</taxon>
        <taxon>Anomopoda</taxon>
        <taxon>Daphniidae</taxon>
        <taxon>Daphnia</taxon>
    </lineage>
</organism>
<protein>
    <submittedName>
        <fullName evidence="1">Uncharacterized protein</fullName>
    </submittedName>
</protein>
<dbReference type="EMBL" id="CAKKLH010000195">
    <property type="protein sequence ID" value="CAH0105705.1"/>
    <property type="molecule type" value="Genomic_DNA"/>
</dbReference>
<gene>
    <name evidence="1" type="ORF">DGAL_LOCUS8770</name>
</gene>
<name>A0A8J2RJ40_9CRUS</name>
<accession>A0A8J2RJ40</accession>
<proteinExistence type="predicted"/>
<dbReference type="AlphaFoldDB" id="A0A8J2RJ40"/>
<reference evidence="1" key="1">
    <citation type="submission" date="2021-11" db="EMBL/GenBank/DDBJ databases">
        <authorList>
            <person name="Schell T."/>
        </authorList>
    </citation>
    <scope>NUCLEOTIDE SEQUENCE</scope>
    <source>
        <strain evidence="1">M5</strain>
    </source>
</reference>
<comment type="caution">
    <text evidence="1">The sequence shown here is derived from an EMBL/GenBank/DDBJ whole genome shotgun (WGS) entry which is preliminary data.</text>
</comment>
<evidence type="ECO:0000313" key="2">
    <source>
        <dbReference type="Proteomes" id="UP000789390"/>
    </source>
</evidence>
<keyword evidence="2" id="KW-1185">Reference proteome</keyword>
<evidence type="ECO:0000313" key="1">
    <source>
        <dbReference type="EMBL" id="CAH0105705.1"/>
    </source>
</evidence>
<dbReference type="Proteomes" id="UP000789390">
    <property type="component" value="Unassembled WGS sequence"/>
</dbReference>
<sequence>MRGHHQRIVTYALFGNARNASVFRRYYSNLRNISLTAEKQYPGYIIRIYHNVVNEPDSEGYRQLCNVYCRYPNVDLCSVPELADRIGNFTTPVDPVLIRGLNPRMYRYLVMLDPNVDLFISRDVDSLIYQREVDAVRQWLPTNYTFHLMRDHKGHGSIILAGMFGVKLHQRRDLIEGLARALILSGQNIIGHQDQASLDKIVWPVAKYDVMAHDSYHCENPYIVRTSVLKVFPFPTKRDGRYYIGGAGHELFPEICPVACRPPDHQDWEYC</sequence>